<reference evidence="2 3" key="1">
    <citation type="submission" date="2018-04" db="EMBL/GenBank/DDBJ databases">
        <title>The genome of golden apple snail Pomacea canaliculata provides insight into stress tolerance and invasive adaptation.</title>
        <authorList>
            <person name="Liu C."/>
            <person name="Liu B."/>
            <person name="Ren Y."/>
            <person name="Zhang Y."/>
            <person name="Wang H."/>
            <person name="Li S."/>
            <person name="Jiang F."/>
            <person name="Yin L."/>
            <person name="Zhang G."/>
            <person name="Qian W."/>
            <person name="Fan W."/>
        </authorList>
    </citation>
    <scope>NUCLEOTIDE SEQUENCE [LARGE SCALE GENOMIC DNA]</scope>
    <source>
        <strain evidence="2">SZHN2017</strain>
        <tissue evidence="2">Muscle</tissue>
    </source>
</reference>
<protein>
    <submittedName>
        <fullName evidence="2">Uncharacterized protein</fullName>
    </submittedName>
</protein>
<organism evidence="2 3">
    <name type="scientific">Pomacea canaliculata</name>
    <name type="common">Golden apple snail</name>
    <dbReference type="NCBI Taxonomy" id="400727"/>
    <lineage>
        <taxon>Eukaryota</taxon>
        <taxon>Metazoa</taxon>
        <taxon>Spiralia</taxon>
        <taxon>Lophotrochozoa</taxon>
        <taxon>Mollusca</taxon>
        <taxon>Gastropoda</taxon>
        <taxon>Caenogastropoda</taxon>
        <taxon>Architaenioglossa</taxon>
        <taxon>Ampullarioidea</taxon>
        <taxon>Ampullariidae</taxon>
        <taxon>Pomacea</taxon>
    </lineage>
</organism>
<name>A0A2T7NGE7_POMCA</name>
<comment type="caution">
    <text evidence="2">The sequence shown here is derived from an EMBL/GenBank/DDBJ whole genome shotgun (WGS) entry which is preliminary data.</text>
</comment>
<evidence type="ECO:0000313" key="2">
    <source>
        <dbReference type="EMBL" id="PVD20212.1"/>
    </source>
</evidence>
<evidence type="ECO:0000313" key="3">
    <source>
        <dbReference type="Proteomes" id="UP000245119"/>
    </source>
</evidence>
<dbReference type="AlphaFoldDB" id="A0A2T7NGE7"/>
<proteinExistence type="predicted"/>
<dbReference type="Proteomes" id="UP000245119">
    <property type="component" value="Linkage Group LG13"/>
</dbReference>
<sequence>MGRRLEGGGSSSVSDPRCFPQHHRHHHLITTATTPPPPPPPTPPHPTSPPPPPPPHHHPTPMSTCRRLICGDGSGFTSHVTVSLSSLRSLPGSNNFLRATSTVARLAVNDAICIPGIGTTPHQTRIT</sequence>
<evidence type="ECO:0000256" key="1">
    <source>
        <dbReference type="SAM" id="MobiDB-lite"/>
    </source>
</evidence>
<feature type="region of interest" description="Disordered" evidence="1">
    <location>
        <begin position="1"/>
        <end position="66"/>
    </location>
</feature>
<dbReference type="EMBL" id="PZQS01000013">
    <property type="protein sequence ID" value="PVD20212.1"/>
    <property type="molecule type" value="Genomic_DNA"/>
</dbReference>
<accession>A0A2T7NGE7</accession>
<feature type="compositionally biased region" description="Pro residues" evidence="1">
    <location>
        <begin position="34"/>
        <end position="54"/>
    </location>
</feature>
<keyword evidence="3" id="KW-1185">Reference proteome</keyword>
<gene>
    <name evidence="2" type="ORF">C0Q70_20708</name>
</gene>